<reference evidence="1" key="2">
    <citation type="submission" date="2015-07" db="EMBL/GenBank/DDBJ databases">
        <title>Plasmids, circular viruses and viroids from rat gut.</title>
        <authorList>
            <person name="Jorgensen T.J."/>
            <person name="Hansen M.A."/>
            <person name="Xu Z."/>
            <person name="Tabak M.A."/>
            <person name="Sorensen S.J."/>
            <person name="Hansen L.H."/>
        </authorList>
    </citation>
    <scope>NUCLEOTIDE SEQUENCE</scope>
    <source>
        <strain evidence="1">RGFK1743</strain>
    </source>
</reference>
<reference evidence="1" key="1">
    <citation type="submission" date="2015-06" db="EMBL/GenBank/DDBJ databases">
        <authorList>
            <person name="Joergensen T."/>
        </authorList>
    </citation>
    <scope>NUCLEOTIDE SEQUENCE</scope>
    <source>
        <strain evidence="1">RGFK1743</strain>
    </source>
</reference>
<organism evidence="1">
    <name type="scientific">uncultured prokaryote</name>
    <dbReference type="NCBI Taxonomy" id="198431"/>
    <lineage>
        <taxon>unclassified sequences</taxon>
        <taxon>environmental samples</taxon>
    </lineage>
</organism>
<protein>
    <submittedName>
        <fullName evidence="1">Uncharacterized protein</fullName>
    </submittedName>
</protein>
<accession>A0A0H5Q6Y2</accession>
<evidence type="ECO:0000313" key="1">
    <source>
        <dbReference type="EMBL" id="CRY97791.1"/>
    </source>
</evidence>
<proteinExistence type="predicted"/>
<name>A0A0H5Q6Y2_9ZZZZ</name>
<dbReference type="AlphaFoldDB" id="A0A0H5Q6Y2"/>
<dbReference type="EMBL" id="LN854245">
    <property type="protein sequence ID" value="CRY97791.1"/>
    <property type="molecule type" value="Genomic_DNA"/>
</dbReference>
<sequence>MENYYAQVALASTSGETADVAINTFAVTHQGTLTGSDVDAWQAAILDFYDDIKVAGGLYGRAKTGHESKFLKATMAKPNYPLYNRSWSLTSASNPLELPNEVALCVSYASDGFPLVPRARRRGRIYISGWQSTKNSAGRPTSSTRTALATAYQTYAVAILAITDMAPGVWSRSTGDVFPIDRTWCDDEWDTMRSRGGKSTVRTTLPIF</sequence>